<name>A0A2N1MLM2_9GLOM</name>
<proteinExistence type="predicted"/>
<sequence>MSRKLVTRAFSKFKTKEPKEVKDNDVIIYVGKEPDFKEFQSNSKIMRSKSDYFKKILSDKNIEKKDEKYV</sequence>
<feature type="domain" description="BTB" evidence="1">
    <location>
        <begin position="24"/>
        <end position="70"/>
    </location>
</feature>
<evidence type="ECO:0000313" key="2">
    <source>
        <dbReference type="EMBL" id="PKK62526.1"/>
    </source>
</evidence>
<dbReference type="PROSITE" id="PS50097">
    <property type="entry name" value="BTB"/>
    <property type="match status" value="1"/>
</dbReference>
<feature type="non-terminal residue" evidence="2">
    <location>
        <position position="70"/>
    </location>
</feature>
<dbReference type="EMBL" id="LLXL01001893">
    <property type="protein sequence ID" value="PKK62526.1"/>
    <property type="molecule type" value="Genomic_DNA"/>
</dbReference>
<dbReference type="InterPro" id="IPR000210">
    <property type="entry name" value="BTB/POZ_dom"/>
</dbReference>
<dbReference type="AlphaFoldDB" id="A0A2N1MLM2"/>
<reference evidence="2 3" key="2">
    <citation type="submission" date="2017-10" db="EMBL/GenBank/DDBJ databases">
        <title>Extensive intraspecific genome diversity in a model arbuscular mycorrhizal fungus.</title>
        <authorList>
            <person name="Chen E.C.H."/>
            <person name="Morin E."/>
            <person name="Baudet D."/>
            <person name="Noel J."/>
            <person name="Ndikumana S."/>
            <person name="Charron P."/>
            <person name="St-Onge C."/>
            <person name="Giorgi J."/>
            <person name="Grigoriev I.V."/>
            <person name="Roux C."/>
            <person name="Martin F.M."/>
            <person name="Corradi N."/>
        </authorList>
    </citation>
    <scope>NUCLEOTIDE SEQUENCE [LARGE SCALE GENOMIC DNA]</scope>
    <source>
        <strain evidence="2 3">C2</strain>
    </source>
</reference>
<protein>
    <recommendedName>
        <fullName evidence="1">BTB domain-containing protein</fullName>
    </recommendedName>
</protein>
<comment type="caution">
    <text evidence="2">The sequence shown here is derived from an EMBL/GenBank/DDBJ whole genome shotgun (WGS) entry which is preliminary data.</text>
</comment>
<organism evidence="2 3">
    <name type="scientific">Rhizophagus irregularis</name>
    <dbReference type="NCBI Taxonomy" id="588596"/>
    <lineage>
        <taxon>Eukaryota</taxon>
        <taxon>Fungi</taxon>
        <taxon>Fungi incertae sedis</taxon>
        <taxon>Mucoromycota</taxon>
        <taxon>Glomeromycotina</taxon>
        <taxon>Glomeromycetes</taxon>
        <taxon>Glomerales</taxon>
        <taxon>Glomeraceae</taxon>
        <taxon>Rhizophagus</taxon>
    </lineage>
</organism>
<evidence type="ECO:0000313" key="3">
    <source>
        <dbReference type="Proteomes" id="UP000233469"/>
    </source>
</evidence>
<evidence type="ECO:0000259" key="1">
    <source>
        <dbReference type="PROSITE" id="PS50097"/>
    </source>
</evidence>
<reference evidence="2 3" key="1">
    <citation type="submission" date="2016-04" db="EMBL/GenBank/DDBJ databases">
        <title>Genome analyses suggest a sexual origin of heterokaryosis in a supposedly ancient asexual fungus.</title>
        <authorList>
            <person name="Ropars J."/>
            <person name="Sedzielewska K."/>
            <person name="Noel J."/>
            <person name="Charron P."/>
            <person name="Farinelli L."/>
            <person name="Marton T."/>
            <person name="Kruger M."/>
            <person name="Pelin A."/>
            <person name="Brachmann A."/>
            <person name="Corradi N."/>
        </authorList>
    </citation>
    <scope>NUCLEOTIDE SEQUENCE [LARGE SCALE GENOMIC DNA]</scope>
    <source>
        <strain evidence="2 3">C2</strain>
    </source>
</reference>
<accession>A0A2N1MLM2</accession>
<gene>
    <name evidence="2" type="ORF">RhiirC2_759454</name>
</gene>
<dbReference type="Proteomes" id="UP000233469">
    <property type="component" value="Unassembled WGS sequence"/>
</dbReference>